<dbReference type="PANTHER" id="PTHR10093">
    <property type="entry name" value="IRON-SULFUR CLUSTER ASSEMBLY ENZYME NIFU HOMOLOG"/>
    <property type="match status" value="1"/>
</dbReference>
<dbReference type="Gene3D" id="3.90.1010.10">
    <property type="match status" value="1"/>
</dbReference>
<dbReference type="Pfam" id="PF01592">
    <property type="entry name" value="NifU_N"/>
    <property type="match status" value="1"/>
</dbReference>
<dbReference type="GO" id="GO:0051536">
    <property type="term" value="F:iron-sulfur cluster binding"/>
    <property type="evidence" value="ECO:0007669"/>
    <property type="project" value="InterPro"/>
</dbReference>
<organism evidence="2 3">
    <name type="scientific">Candidatus Uhrbacteria bacterium GW2011_GWF2_46_218</name>
    <dbReference type="NCBI Taxonomy" id="1619001"/>
    <lineage>
        <taxon>Bacteria</taxon>
        <taxon>Candidatus Uhriibacteriota</taxon>
    </lineage>
</organism>
<reference evidence="2 3" key="1">
    <citation type="journal article" date="2015" name="Nature">
        <title>rRNA introns, odd ribosomes, and small enigmatic genomes across a large radiation of phyla.</title>
        <authorList>
            <person name="Brown C.T."/>
            <person name="Hug L.A."/>
            <person name="Thomas B.C."/>
            <person name="Sharon I."/>
            <person name="Castelle C.J."/>
            <person name="Singh A."/>
            <person name="Wilkins M.J."/>
            <person name="Williams K.H."/>
            <person name="Banfield J.F."/>
        </authorList>
    </citation>
    <scope>NUCLEOTIDE SEQUENCE [LARGE SCALE GENOMIC DNA]</scope>
</reference>
<accession>A0A0G1RVH9</accession>
<evidence type="ECO:0000259" key="1">
    <source>
        <dbReference type="Pfam" id="PF01592"/>
    </source>
</evidence>
<sequence>MTSPFLDGSTQTKTSWVYSDIVKDHFFHPRNFVKDDEEVKDYDAHGSYGSPACGDEMHMWIKVDPQTKRIVGCKWRTFGCASAIAATSIASEIVTKDGGMTLEEAKHLKPQTIIEHLGGLPDRKIHCSVLCDKALFEAIHHYEQTHF</sequence>
<dbReference type="Proteomes" id="UP000034705">
    <property type="component" value="Unassembled WGS sequence"/>
</dbReference>
<gene>
    <name evidence="2" type="ORF">UX45_C0005G0003</name>
</gene>
<dbReference type="InterPro" id="IPR002871">
    <property type="entry name" value="NIF_FeS_clus_asmbl_NifU_N"/>
</dbReference>
<dbReference type="GO" id="GO:0016226">
    <property type="term" value="P:iron-sulfur cluster assembly"/>
    <property type="evidence" value="ECO:0007669"/>
    <property type="project" value="InterPro"/>
</dbReference>
<dbReference type="SUPFAM" id="SSF82649">
    <property type="entry name" value="SufE/NifU"/>
    <property type="match status" value="1"/>
</dbReference>
<evidence type="ECO:0000313" key="2">
    <source>
        <dbReference type="EMBL" id="KKU33993.1"/>
    </source>
</evidence>
<name>A0A0G1RVH9_9BACT</name>
<dbReference type="AlphaFoldDB" id="A0A0G1RVH9"/>
<proteinExistence type="predicted"/>
<dbReference type="EMBL" id="LCMG01000005">
    <property type="protein sequence ID" value="KKU33993.1"/>
    <property type="molecule type" value="Genomic_DNA"/>
</dbReference>
<feature type="domain" description="NIF system FeS cluster assembly NifU N-terminal" evidence="1">
    <location>
        <begin position="18"/>
        <end position="145"/>
    </location>
</feature>
<evidence type="ECO:0000313" key="3">
    <source>
        <dbReference type="Proteomes" id="UP000034705"/>
    </source>
</evidence>
<dbReference type="GO" id="GO:0005506">
    <property type="term" value="F:iron ion binding"/>
    <property type="evidence" value="ECO:0007669"/>
    <property type="project" value="InterPro"/>
</dbReference>
<protein>
    <submittedName>
        <fullName evidence="2">Nitrogen-fixing NifU domain protein</fullName>
    </submittedName>
</protein>
<comment type="caution">
    <text evidence="2">The sequence shown here is derived from an EMBL/GenBank/DDBJ whole genome shotgun (WGS) entry which is preliminary data.</text>
</comment>
<dbReference type="CDD" id="cd06664">
    <property type="entry name" value="IscU_like"/>
    <property type="match status" value="1"/>
</dbReference>